<protein>
    <submittedName>
        <fullName evidence="2">Uncharacterized protein</fullName>
    </submittedName>
</protein>
<keyword evidence="3" id="KW-1185">Reference proteome</keyword>
<feature type="non-terminal residue" evidence="2">
    <location>
        <position position="1"/>
    </location>
</feature>
<evidence type="ECO:0000313" key="3">
    <source>
        <dbReference type="Proteomes" id="UP001482620"/>
    </source>
</evidence>
<evidence type="ECO:0000313" key="2">
    <source>
        <dbReference type="EMBL" id="MEQ2242560.1"/>
    </source>
</evidence>
<comment type="caution">
    <text evidence="2">The sequence shown here is derived from an EMBL/GenBank/DDBJ whole genome shotgun (WGS) entry which is preliminary data.</text>
</comment>
<accession>A0ABV0UBK5</accession>
<dbReference type="EMBL" id="JAHRIQ010065823">
    <property type="protein sequence ID" value="MEQ2242560.1"/>
    <property type="molecule type" value="Genomic_DNA"/>
</dbReference>
<proteinExistence type="predicted"/>
<feature type="compositionally biased region" description="Basic and acidic residues" evidence="1">
    <location>
        <begin position="58"/>
        <end position="67"/>
    </location>
</feature>
<reference evidence="2 3" key="1">
    <citation type="submission" date="2021-06" db="EMBL/GenBank/DDBJ databases">
        <authorList>
            <person name="Palmer J.M."/>
        </authorList>
    </citation>
    <scope>NUCLEOTIDE SEQUENCE [LARGE SCALE GENOMIC DNA]</scope>
    <source>
        <strain evidence="3">if_2019</strain>
        <tissue evidence="2">Muscle</tissue>
    </source>
</reference>
<feature type="region of interest" description="Disordered" evidence="1">
    <location>
        <begin position="1"/>
        <end position="76"/>
    </location>
</feature>
<name>A0ABV0UBK5_9TELE</name>
<sequence>DGGLNQTEETEDSQQEEASGNTQGGDRNPPASPRINIKDEPIDEGYDAALLPQNSSRQIKEELEQHEVGTVGRTGI</sequence>
<dbReference type="Proteomes" id="UP001482620">
    <property type="component" value="Unassembled WGS sequence"/>
</dbReference>
<organism evidence="2 3">
    <name type="scientific">Ilyodon furcidens</name>
    <name type="common">goldbreast splitfin</name>
    <dbReference type="NCBI Taxonomy" id="33524"/>
    <lineage>
        <taxon>Eukaryota</taxon>
        <taxon>Metazoa</taxon>
        <taxon>Chordata</taxon>
        <taxon>Craniata</taxon>
        <taxon>Vertebrata</taxon>
        <taxon>Euteleostomi</taxon>
        <taxon>Actinopterygii</taxon>
        <taxon>Neopterygii</taxon>
        <taxon>Teleostei</taxon>
        <taxon>Neoteleostei</taxon>
        <taxon>Acanthomorphata</taxon>
        <taxon>Ovalentaria</taxon>
        <taxon>Atherinomorphae</taxon>
        <taxon>Cyprinodontiformes</taxon>
        <taxon>Goodeidae</taxon>
        <taxon>Ilyodon</taxon>
    </lineage>
</organism>
<gene>
    <name evidence="2" type="ORF">ILYODFUR_037052</name>
</gene>
<evidence type="ECO:0000256" key="1">
    <source>
        <dbReference type="SAM" id="MobiDB-lite"/>
    </source>
</evidence>